<dbReference type="InterPro" id="IPR001680">
    <property type="entry name" value="WD40_rpt"/>
</dbReference>
<evidence type="ECO:0000313" key="4">
    <source>
        <dbReference type="EMBL" id="KAJ3090421.1"/>
    </source>
</evidence>
<accession>A0AAD5X6X7</accession>
<dbReference type="SMART" id="SM00320">
    <property type="entry name" value="WD40"/>
    <property type="match status" value="3"/>
</dbReference>
<dbReference type="SUPFAM" id="SSF50978">
    <property type="entry name" value="WD40 repeat-like"/>
    <property type="match status" value="1"/>
</dbReference>
<feature type="repeat" description="WD" evidence="3">
    <location>
        <begin position="105"/>
        <end position="151"/>
    </location>
</feature>
<keyword evidence="2" id="KW-0677">Repeat</keyword>
<dbReference type="Pfam" id="PF00400">
    <property type="entry name" value="WD40"/>
    <property type="match status" value="3"/>
</dbReference>
<feature type="repeat" description="WD" evidence="3">
    <location>
        <begin position="75"/>
        <end position="96"/>
    </location>
</feature>
<name>A0AAD5X6X7_9FUNG</name>
<dbReference type="GO" id="GO:0005634">
    <property type="term" value="C:nucleus"/>
    <property type="evidence" value="ECO:0007669"/>
    <property type="project" value="TreeGrafter"/>
</dbReference>
<dbReference type="InterPro" id="IPR015943">
    <property type="entry name" value="WD40/YVTN_repeat-like_dom_sf"/>
</dbReference>
<dbReference type="EMBL" id="JADGJH010003515">
    <property type="protein sequence ID" value="KAJ3090421.1"/>
    <property type="molecule type" value="Genomic_DNA"/>
</dbReference>
<dbReference type="PANTHER" id="PTHR14107">
    <property type="entry name" value="WD REPEAT PROTEIN"/>
    <property type="match status" value="1"/>
</dbReference>
<dbReference type="InterPro" id="IPR036322">
    <property type="entry name" value="WD40_repeat_dom_sf"/>
</dbReference>
<feature type="non-terminal residue" evidence="4">
    <location>
        <position position="1"/>
    </location>
</feature>
<dbReference type="GO" id="GO:0051286">
    <property type="term" value="C:cell tip"/>
    <property type="evidence" value="ECO:0007669"/>
    <property type="project" value="TreeGrafter"/>
</dbReference>
<evidence type="ECO:0000256" key="1">
    <source>
        <dbReference type="ARBA" id="ARBA00022574"/>
    </source>
</evidence>
<dbReference type="Gene3D" id="2.130.10.10">
    <property type="entry name" value="YVTN repeat-like/Quinoprotein amine dehydrogenase"/>
    <property type="match status" value="1"/>
</dbReference>
<evidence type="ECO:0000313" key="5">
    <source>
        <dbReference type="Proteomes" id="UP001211907"/>
    </source>
</evidence>
<evidence type="ECO:0000256" key="3">
    <source>
        <dbReference type="PROSITE-ProRule" id="PRU00221"/>
    </source>
</evidence>
<dbReference type="Proteomes" id="UP001211907">
    <property type="component" value="Unassembled WGS sequence"/>
</dbReference>
<reference evidence="4" key="1">
    <citation type="submission" date="2020-05" db="EMBL/GenBank/DDBJ databases">
        <title>Phylogenomic resolution of chytrid fungi.</title>
        <authorList>
            <person name="Stajich J.E."/>
            <person name="Amses K."/>
            <person name="Simmons R."/>
            <person name="Seto K."/>
            <person name="Myers J."/>
            <person name="Bonds A."/>
            <person name="Quandt C.A."/>
            <person name="Barry K."/>
            <person name="Liu P."/>
            <person name="Grigoriev I."/>
            <person name="Longcore J.E."/>
            <person name="James T.Y."/>
        </authorList>
    </citation>
    <scope>NUCLEOTIDE SEQUENCE</scope>
    <source>
        <strain evidence="4">JEL0513</strain>
    </source>
</reference>
<dbReference type="PROSITE" id="PS50082">
    <property type="entry name" value="WD_REPEATS_2"/>
    <property type="match status" value="2"/>
</dbReference>
<gene>
    <name evidence="4" type="ORF">HK100_007452</name>
</gene>
<evidence type="ECO:0000256" key="2">
    <source>
        <dbReference type="ARBA" id="ARBA00022737"/>
    </source>
</evidence>
<sequence length="153" mass="17072">MDSHGFPVSKPLSQKLNPVSHWQLSHRPVTSIQFSPDFTHVAITSLDGKLRILDHVKERLLDTCASYFGGLLCCAWAPDGKYVVTGGEDDLVTIWSFGGRIVARCQGHSSWVTSVAFDAYNCTERSYRFASVSDDTRICMWDFSSSSLHRPKA</sequence>
<dbReference type="GO" id="GO:0032153">
    <property type="term" value="C:cell division site"/>
    <property type="evidence" value="ECO:0007669"/>
    <property type="project" value="TreeGrafter"/>
</dbReference>
<dbReference type="PANTHER" id="PTHR14107:SF16">
    <property type="entry name" value="AT02583P"/>
    <property type="match status" value="1"/>
</dbReference>
<proteinExistence type="predicted"/>
<dbReference type="GO" id="GO:0045013">
    <property type="term" value="P:carbon catabolite repression of transcription"/>
    <property type="evidence" value="ECO:0007669"/>
    <property type="project" value="TreeGrafter"/>
</dbReference>
<keyword evidence="5" id="KW-1185">Reference proteome</keyword>
<comment type="caution">
    <text evidence="4">The sequence shown here is derived from an EMBL/GenBank/DDBJ whole genome shotgun (WGS) entry which is preliminary data.</text>
</comment>
<dbReference type="AlphaFoldDB" id="A0AAD5X6X7"/>
<keyword evidence="1 3" id="KW-0853">WD repeat</keyword>
<organism evidence="4 5">
    <name type="scientific">Physocladia obscura</name>
    <dbReference type="NCBI Taxonomy" id="109957"/>
    <lineage>
        <taxon>Eukaryota</taxon>
        <taxon>Fungi</taxon>
        <taxon>Fungi incertae sedis</taxon>
        <taxon>Chytridiomycota</taxon>
        <taxon>Chytridiomycota incertae sedis</taxon>
        <taxon>Chytridiomycetes</taxon>
        <taxon>Chytridiales</taxon>
        <taxon>Chytriomycetaceae</taxon>
        <taxon>Physocladia</taxon>
    </lineage>
</organism>
<dbReference type="InterPro" id="IPR051362">
    <property type="entry name" value="WD_repeat_creC_regulators"/>
</dbReference>
<protein>
    <submittedName>
        <fullName evidence="4">Uncharacterized protein</fullName>
    </submittedName>
</protein>